<dbReference type="EMBL" id="JAPCWZ010000006">
    <property type="protein sequence ID" value="KAK8859066.1"/>
    <property type="molecule type" value="Genomic_DNA"/>
</dbReference>
<feature type="transmembrane region" description="Helical" evidence="1">
    <location>
        <begin position="12"/>
        <end position="37"/>
    </location>
</feature>
<keyword evidence="1" id="KW-1133">Transmembrane helix</keyword>
<feature type="transmembrane region" description="Helical" evidence="1">
    <location>
        <begin position="57"/>
        <end position="80"/>
    </location>
</feature>
<evidence type="ECO:0000256" key="1">
    <source>
        <dbReference type="SAM" id="Phobius"/>
    </source>
</evidence>
<name>A0ABR2I7T8_9PEZI</name>
<evidence type="ECO:0000313" key="3">
    <source>
        <dbReference type="Proteomes" id="UP001390339"/>
    </source>
</evidence>
<protein>
    <submittedName>
        <fullName evidence="2">Uncharacterized protein</fullName>
    </submittedName>
</protein>
<keyword evidence="1" id="KW-0812">Transmembrane</keyword>
<organism evidence="2 3">
    <name type="scientific">Apiospora arundinis</name>
    <dbReference type="NCBI Taxonomy" id="335852"/>
    <lineage>
        <taxon>Eukaryota</taxon>
        <taxon>Fungi</taxon>
        <taxon>Dikarya</taxon>
        <taxon>Ascomycota</taxon>
        <taxon>Pezizomycotina</taxon>
        <taxon>Sordariomycetes</taxon>
        <taxon>Xylariomycetidae</taxon>
        <taxon>Amphisphaeriales</taxon>
        <taxon>Apiosporaceae</taxon>
        <taxon>Apiospora</taxon>
    </lineage>
</organism>
<dbReference type="Proteomes" id="UP001390339">
    <property type="component" value="Unassembled WGS sequence"/>
</dbReference>
<feature type="transmembrane region" description="Helical" evidence="1">
    <location>
        <begin position="114"/>
        <end position="139"/>
    </location>
</feature>
<keyword evidence="1" id="KW-0472">Membrane</keyword>
<evidence type="ECO:0000313" key="2">
    <source>
        <dbReference type="EMBL" id="KAK8859066.1"/>
    </source>
</evidence>
<accession>A0ABR2I7T8</accession>
<gene>
    <name evidence="2" type="ORF">PGQ11_009800</name>
</gene>
<keyword evidence="3" id="KW-1185">Reference proteome</keyword>
<reference evidence="2 3" key="1">
    <citation type="journal article" date="2024" name="IMA Fungus">
        <title>Apiospora arundinis, a panoply of carbohydrate-active enzymes and secondary metabolites.</title>
        <authorList>
            <person name="Sorensen T."/>
            <person name="Petersen C."/>
            <person name="Muurmann A.T."/>
            <person name="Christiansen J.V."/>
            <person name="Brundto M.L."/>
            <person name="Overgaard C.K."/>
            <person name="Boysen A.T."/>
            <person name="Wollenberg R.D."/>
            <person name="Larsen T.O."/>
            <person name="Sorensen J.L."/>
            <person name="Nielsen K.L."/>
            <person name="Sondergaard T.E."/>
        </authorList>
    </citation>
    <scope>NUCLEOTIDE SEQUENCE [LARGE SCALE GENOMIC DNA]</scope>
    <source>
        <strain evidence="2 3">AAU 773</strain>
    </source>
</reference>
<dbReference type="PROSITE" id="PS51257">
    <property type="entry name" value="PROKAR_LIPOPROTEIN"/>
    <property type="match status" value="1"/>
</dbReference>
<sequence>MKTYGKIWQKRWFIPVWLIQWAFALLYVVSSCSALVSLDRSRRHGWEPSNATSFAGWTAYLLVVSLLTVFANVAECYLFARRALSPALVVSLGAARFVLWLVILGRSANFRSSYLSFIDIIIAVVVLLATVVQIVLGAINLHKLRKGTLVAPEETPSAARVRRVSDCP</sequence>
<comment type="caution">
    <text evidence="2">The sequence shown here is derived from an EMBL/GenBank/DDBJ whole genome shotgun (WGS) entry which is preliminary data.</text>
</comment>
<proteinExistence type="predicted"/>
<feature type="transmembrane region" description="Helical" evidence="1">
    <location>
        <begin position="87"/>
        <end position="108"/>
    </location>
</feature>